<keyword evidence="2" id="KW-0238">DNA-binding</keyword>
<dbReference type="GO" id="GO:0005829">
    <property type="term" value="C:cytosol"/>
    <property type="evidence" value="ECO:0007669"/>
    <property type="project" value="TreeGrafter"/>
</dbReference>
<dbReference type="Gene3D" id="1.10.10.10">
    <property type="entry name" value="Winged helix-like DNA-binding domain superfamily/Winged helix DNA-binding domain"/>
    <property type="match status" value="1"/>
</dbReference>
<dbReference type="PROSITE" id="PS50042">
    <property type="entry name" value="CNMP_BINDING_3"/>
    <property type="match status" value="1"/>
</dbReference>
<keyword evidence="1" id="KW-0805">Transcription regulation</keyword>
<dbReference type="InterPro" id="IPR036390">
    <property type="entry name" value="WH_DNA-bd_sf"/>
</dbReference>
<dbReference type="PANTHER" id="PTHR24567">
    <property type="entry name" value="CRP FAMILY TRANSCRIPTIONAL REGULATORY PROTEIN"/>
    <property type="match status" value="1"/>
</dbReference>
<dbReference type="GO" id="GO:0003677">
    <property type="term" value="F:DNA binding"/>
    <property type="evidence" value="ECO:0007669"/>
    <property type="project" value="UniProtKB-KW"/>
</dbReference>
<dbReference type="InterPro" id="IPR036388">
    <property type="entry name" value="WH-like_DNA-bd_sf"/>
</dbReference>
<dbReference type="CDD" id="cd00038">
    <property type="entry name" value="CAP_ED"/>
    <property type="match status" value="1"/>
</dbReference>
<dbReference type="InterPro" id="IPR012318">
    <property type="entry name" value="HTH_CRP"/>
</dbReference>
<keyword evidence="4" id="KW-0804">Transcription</keyword>
<feature type="domain" description="HTH crp-type" evidence="6">
    <location>
        <begin position="144"/>
        <end position="217"/>
    </location>
</feature>
<dbReference type="GO" id="GO:0003700">
    <property type="term" value="F:DNA-binding transcription factor activity"/>
    <property type="evidence" value="ECO:0007669"/>
    <property type="project" value="TreeGrafter"/>
</dbReference>
<accession>A0A1R0Y9H3</accession>
<evidence type="ECO:0000256" key="3">
    <source>
        <dbReference type="ARBA" id="ARBA00023159"/>
    </source>
</evidence>
<dbReference type="SMART" id="SM00100">
    <property type="entry name" value="cNMP"/>
    <property type="match status" value="1"/>
</dbReference>
<dbReference type="SUPFAM" id="SSF51206">
    <property type="entry name" value="cAMP-binding domain-like"/>
    <property type="match status" value="1"/>
</dbReference>
<dbReference type="Proteomes" id="UP000187439">
    <property type="component" value="Unassembled WGS sequence"/>
</dbReference>
<dbReference type="SUPFAM" id="SSF46785">
    <property type="entry name" value="Winged helix' DNA-binding domain"/>
    <property type="match status" value="1"/>
</dbReference>
<evidence type="ECO:0000259" key="6">
    <source>
        <dbReference type="PROSITE" id="PS51063"/>
    </source>
</evidence>
<dbReference type="PANTHER" id="PTHR24567:SF74">
    <property type="entry name" value="HTH-TYPE TRANSCRIPTIONAL REGULATOR ARCR"/>
    <property type="match status" value="1"/>
</dbReference>
<gene>
    <name evidence="7" type="ORF">BSK52_00295</name>
</gene>
<organism evidence="7 8">
    <name type="scientific">Paenibacillus odorifer</name>
    <dbReference type="NCBI Taxonomy" id="189426"/>
    <lineage>
        <taxon>Bacteria</taxon>
        <taxon>Bacillati</taxon>
        <taxon>Bacillota</taxon>
        <taxon>Bacilli</taxon>
        <taxon>Bacillales</taxon>
        <taxon>Paenibacillaceae</taxon>
        <taxon>Paenibacillus</taxon>
    </lineage>
</organism>
<evidence type="ECO:0000313" key="8">
    <source>
        <dbReference type="Proteomes" id="UP000187439"/>
    </source>
</evidence>
<sequence>MFNSVLDTPLFKDIDIHDVEFVLSKFTERRYPKDHILFLQGSPGMEMFLIASGALRIYTESDDKELILGHQFPGESIGELEVLHHNNLRLASVATLEPSVLWMIRKPDLETLIDLYPQILRKLFYVVSERLDQADRKLEYLAFLSSKIRVANLLLDLHSNFGVEVSEGYLINWKTTHQHMAYMIGVSRESVTIGLQELQVAQIISIRNKYITITNLSALKLLANDEETSTNDREWHSSLSYKYNTI</sequence>
<name>A0A1R0Y9H3_9BACL</name>
<dbReference type="Pfam" id="PF13545">
    <property type="entry name" value="HTH_Crp_2"/>
    <property type="match status" value="1"/>
</dbReference>
<feature type="domain" description="Cyclic nucleotide-binding" evidence="5">
    <location>
        <begin position="10"/>
        <end position="130"/>
    </location>
</feature>
<dbReference type="RefSeq" id="WP_076116289.1">
    <property type="nucleotide sequence ID" value="NZ_MPTC01000001.1"/>
</dbReference>
<evidence type="ECO:0000256" key="2">
    <source>
        <dbReference type="ARBA" id="ARBA00023125"/>
    </source>
</evidence>
<evidence type="ECO:0000259" key="5">
    <source>
        <dbReference type="PROSITE" id="PS50042"/>
    </source>
</evidence>
<evidence type="ECO:0000313" key="7">
    <source>
        <dbReference type="EMBL" id="OMD44026.1"/>
    </source>
</evidence>
<reference evidence="7 8" key="1">
    <citation type="submission" date="2016-10" db="EMBL/GenBank/DDBJ databases">
        <title>Paenibacillus species isolates.</title>
        <authorList>
            <person name="Beno S.M."/>
        </authorList>
    </citation>
    <scope>NUCLEOTIDE SEQUENCE [LARGE SCALE GENOMIC DNA]</scope>
    <source>
        <strain evidence="7 8">FSL H7-0710</strain>
    </source>
</reference>
<dbReference type="InterPro" id="IPR000595">
    <property type="entry name" value="cNMP-bd_dom"/>
</dbReference>
<evidence type="ECO:0000256" key="4">
    <source>
        <dbReference type="ARBA" id="ARBA00023163"/>
    </source>
</evidence>
<comment type="caution">
    <text evidence="7">The sequence shown here is derived from an EMBL/GenBank/DDBJ whole genome shotgun (WGS) entry which is preliminary data.</text>
</comment>
<dbReference type="AlphaFoldDB" id="A0A1R0Y9H3"/>
<proteinExistence type="predicted"/>
<dbReference type="PROSITE" id="PS51063">
    <property type="entry name" value="HTH_CRP_2"/>
    <property type="match status" value="1"/>
</dbReference>
<evidence type="ECO:0000256" key="1">
    <source>
        <dbReference type="ARBA" id="ARBA00023015"/>
    </source>
</evidence>
<dbReference type="InterPro" id="IPR050397">
    <property type="entry name" value="Env_Response_Regulators"/>
</dbReference>
<dbReference type="InterPro" id="IPR018490">
    <property type="entry name" value="cNMP-bd_dom_sf"/>
</dbReference>
<dbReference type="EMBL" id="MPTC01000001">
    <property type="protein sequence ID" value="OMD44026.1"/>
    <property type="molecule type" value="Genomic_DNA"/>
</dbReference>
<keyword evidence="3" id="KW-0010">Activator</keyword>
<evidence type="ECO:0008006" key="9">
    <source>
        <dbReference type="Google" id="ProtNLM"/>
    </source>
</evidence>
<dbReference type="Pfam" id="PF00027">
    <property type="entry name" value="cNMP_binding"/>
    <property type="match status" value="1"/>
</dbReference>
<protein>
    <recommendedName>
        <fullName evidence="9">cAMP-binding protein</fullName>
    </recommendedName>
</protein>
<dbReference type="Gene3D" id="2.60.120.10">
    <property type="entry name" value="Jelly Rolls"/>
    <property type="match status" value="1"/>
</dbReference>
<dbReference type="InterPro" id="IPR014710">
    <property type="entry name" value="RmlC-like_jellyroll"/>
</dbReference>